<protein>
    <recommendedName>
        <fullName evidence="4">F-box domain-containing protein</fullName>
    </recommendedName>
</protein>
<organism evidence="2 3">
    <name type="scientific">Salinomyces thailandicus</name>
    <dbReference type="NCBI Taxonomy" id="706561"/>
    <lineage>
        <taxon>Eukaryota</taxon>
        <taxon>Fungi</taxon>
        <taxon>Dikarya</taxon>
        <taxon>Ascomycota</taxon>
        <taxon>Pezizomycotina</taxon>
        <taxon>Dothideomycetes</taxon>
        <taxon>Dothideomycetidae</taxon>
        <taxon>Mycosphaerellales</taxon>
        <taxon>Teratosphaeriaceae</taxon>
        <taxon>Salinomyces</taxon>
    </lineage>
</organism>
<sequence length="249" mass="28113">MAVKTATDTTERCPLLELPPELRNNIYEDVARSMSTIHVDGNRIEQHALTSTCRHVCEEFLRLSEAITLSYATTIHARIYNMDFSALERVYRNASLKQPKTILITLVLPNSTSPTHATSFGTWLELSKKSDSFSNIIKRSYRAERPRHLYRNRAVLQTSIESTGEGFLDGERMISAISEANGMYFNDTEVMKRWHQDGSRAGGCGGELGSEAWGTDGEGVGEEDGKGWGGRRYRRWHGPYRGCQDEEED</sequence>
<evidence type="ECO:0000313" key="3">
    <source>
        <dbReference type="Proteomes" id="UP000308549"/>
    </source>
</evidence>
<accession>A0A4U0TLA8</accession>
<dbReference type="AlphaFoldDB" id="A0A4U0TLA8"/>
<proteinExistence type="predicted"/>
<comment type="caution">
    <text evidence="2">The sequence shown here is derived from an EMBL/GenBank/DDBJ whole genome shotgun (WGS) entry which is preliminary data.</text>
</comment>
<feature type="region of interest" description="Disordered" evidence="1">
    <location>
        <begin position="206"/>
        <end position="249"/>
    </location>
</feature>
<reference evidence="2 3" key="1">
    <citation type="submission" date="2017-03" db="EMBL/GenBank/DDBJ databases">
        <title>Genomes of endolithic fungi from Antarctica.</title>
        <authorList>
            <person name="Coleine C."/>
            <person name="Masonjones S."/>
            <person name="Stajich J.E."/>
        </authorList>
    </citation>
    <scope>NUCLEOTIDE SEQUENCE [LARGE SCALE GENOMIC DNA]</scope>
    <source>
        <strain evidence="2 3">CCFEE 6315</strain>
    </source>
</reference>
<feature type="compositionally biased region" description="Basic residues" evidence="1">
    <location>
        <begin position="229"/>
        <end position="238"/>
    </location>
</feature>
<gene>
    <name evidence="2" type="ORF">B0A50_07968</name>
</gene>
<evidence type="ECO:0000313" key="2">
    <source>
        <dbReference type="EMBL" id="TKA22502.1"/>
    </source>
</evidence>
<keyword evidence="3" id="KW-1185">Reference proteome</keyword>
<name>A0A4U0TLA8_9PEZI</name>
<dbReference type="Proteomes" id="UP000308549">
    <property type="component" value="Unassembled WGS sequence"/>
</dbReference>
<evidence type="ECO:0008006" key="4">
    <source>
        <dbReference type="Google" id="ProtNLM"/>
    </source>
</evidence>
<dbReference type="EMBL" id="NAJL01000073">
    <property type="protein sequence ID" value="TKA22502.1"/>
    <property type="molecule type" value="Genomic_DNA"/>
</dbReference>
<evidence type="ECO:0000256" key="1">
    <source>
        <dbReference type="SAM" id="MobiDB-lite"/>
    </source>
</evidence>